<evidence type="ECO:0000313" key="2">
    <source>
        <dbReference type="Proteomes" id="UP000507470"/>
    </source>
</evidence>
<sequence length="558" mass="65478">MRILHHMVLAKSKFSASNSLYEQFGLSRNITRRVKRGEDILNKERKKRKDAVSEEEVNHIQEFYKMAYVSREMPNMNVIKKDLSVKMPLEGSLKRTYDQYNNENPEKKISYAKFAQLRPKNVLPMSKQKYRQCLCEYCINVDFKIESLKSFCSVHKIDNIATDRYDLSRLTLCPKEGNYYKKDCIDRNCGNCGLTKIDDAVTELIENFKDTQVGWKRWQQGHKESEVNGKQVVKTFMEMKRRSGTMEQLIDEMKSELLPFSKHLFNAQWQSKQFEDLKAHIHEKWVLMCLDFAENYICRHQDEAQSAHWTYEQVTIHPLVTYYQCQEENCHQTVRESLVFISQDHKHDYHMVHHCIVKANTYLLEHLDEIRKQVQFSDGAPTQYKSKYNFVDMSFWKDDFGFEVEKHFFGSRHGKDPCDGESGVAKRSATVAVAARGCIISNAQDFYLYAKKQLSLPKENDVEQHIHSKRTFFFIKSGDVDRNRPERTLRIKTLKQSRSLFSYREIQPYVTTARERSCFCHICIGQAIGVCQFEKLTGEMEGGQFEDPGTTSKKPADR</sequence>
<dbReference type="AlphaFoldDB" id="A0A6J8DF30"/>
<proteinExistence type="predicted"/>
<dbReference type="OrthoDB" id="6152551at2759"/>
<name>A0A6J8DF30_MYTCO</name>
<dbReference type="EMBL" id="CACVKT020007187">
    <property type="protein sequence ID" value="CAC5406241.1"/>
    <property type="molecule type" value="Genomic_DNA"/>
</dbReference>
<accession>A0A6J8DF30</accession>
<gene>
    <name evidence="1" type="ORF">MCOR_39835</name>
</gene>
<dbReference type="PANTHER" id="PTHR46601">
    <property type="entry name" value="ULP_PROTEASE DOMAIN-CONTAINING PROTEIN"/>
    <property type="match status" value="1"/>
</dbReference>
<dbReference type="Proteomes" id="UP000507470">
    <property type="component" value="Unassembled WGS sequence"/>
</dbReference>
<reference evidence="1 2" key="1">
    <citation type="submission" date="2020-06" db="EMBL/GenBank/DDBJ databases">
        <authorList>
            <person name="Li R."/>
            <person name="Bekaert M."/>
        </authorList>
    </citation>
    <scope>NUCLEOTIDE SEQUENCE [LARGE SCALE GENOMIC DNA]</scope>
    <source>
        <strain evidence="2">wild</strain>
    </source>
</reference>
<organism evidence="1 2">
    <name type="scientific">Mytilus coruscus</name>
    <name type="common">Sea mussel</name>
    <dbReference type="NCBI Taxonomy" id="42192"/>
    <lineage>
        <taxon>Eukaryota</taxon>
        <taxon>Metazoa</taxon>
        <taxon>Spiralia</taxon>
        <taxon>Lophotrochozoa</taxon>
        <taxon>Mollusca</taxon>
        <taxon>Bivalvia</taxon>
        <taxon>Autobranchia</taxon>
        <taxon>Pteriomorphia</taxon>
        <taxon>Mytilida</taxon>
        <taxon>Mytiloidea</taxon>
        <taxon>Mytilidae</taxon>
        <taxon>Mytilinae</taxon>
        <taxon>Mytilus</taxon>
    </lineage>
</organism>
<evidence type="ECO:0000313" key="1">
    <source>
        <dbReference type="EMBL" id="CAC5406241.1"/>
    </source>
</evidence>
<dbReference type="PANTHER" id="PTHR46601:SF1">
    <property type="entry name" value="ADF-H DOMAIN-CONTAINING PROTEIN"/>
    <property type="match status" value="1"/>
</dbReference>
<protein>
    <submittedName>
        <fullName evidence="1">Uncharacterized protein</fullName>
    </submittedName>
</protein>
<keyword evidence="2" id="KW-1185">Reference proteome</keyword>